<keyword evidence="4" id="KW-1185">Reference proteome</keyword>
<feature type="transmembrane region" description="Helical" evidence="2">
    <location>
        <begin position="18"/>
        <end position="38"/>
    </location>
</feature>
<keyword evidence="2" id="KW-1133">Transmembrane helix</keyword>
<dbReference type="AlphaFoldDB" id="A0A372LXV3"/>
<feature type="region of interest" description="Disordered" evidence="1">
    <location>
        <begin position="36"/>
        <end position="79"/>
    </location>
</feature>
<keyword evidence="2" id="KW-0812">Transmembrane</keyword>
<protein>
    <recommendedName>
        <fullName evidence="5">Large membrane protein</fullName>
    </recommendedName>
</protein>
<sequence>MSTERPDESGPRRRRTPLAVVSVAAAVLIAGGGGAYLATNASGDSPRADAGAGADGATPPPLDLDGHTEGVAPGEPAPGGVIYRAADKLPDGPDSAPVYRAKAKVDSASVAKLAEALDVKGSPRAEGNTWRVGNPKDGPLLQVGRAAPGAWTYTLHRPSDTDNCPKGKACTTVGGSAGTARGSADDSKAVSEAAAKKAAAPVLKALGLSDAKTDAEQTMGAVRVVNADPVIGGLPTYGWSVGIQVGPDGVVSGGSGRLSEPVKGAEYPVAGAEKTLERLNSAGSGKPRGGIGGCASAVPQDVGSTTKDDAGTGKDGGVASKPVAPCAPDGKPTSSGKKPAPVDVRSAEFGLAVHFENGRHTLVPSWLYTVRNNGSDRDVTLTHPAVEPKFLAAPRSAEPTPAPTGTEPPRDGTEQGPRSVRPESYDADGRTLTLKFWGGVCSKYSADAKEKGDRVEVRITGTPIKKDTACIMIAKQQTVKVTLDKPLGDREVVGSNGTALPKR</sequence>
<feature type="compositionally biased region" description="Low complexity" evidence="1">
    <location>
        <begin position="36"/>
        <end position="57"/>
    </location>
</feature>
<keyword evidence="2" id="KW-0472">Membrane</keyword>
<evidence type="ECO:0000313" key="3">
    <source>
        <dbReference type="EMBL" id="RFU83496.1"/>
    </source>
</evidence>
<comment type="caution">
    <text evidence="3">The sequence shown here is derived from an EMBL/GenBank/DDBJ whole genome shotgun (WGS) entry which is preliminary data.</text>
</comment>
<evidence type="ECO:0000313" key="4">
    <source>
        <dbReference type="Proteomes" id="UP000263094"/>
    </source>
</evidence>
<dbReference type="EMBL" id="QUAK01000194">
    <property type="protein sequence ID" value="RFU83496.1"/>
    <property type="molecule type" value="Genomic_DNA"/>
</dbReference>
<gene>
    <name evidence="3" type="ORF">DY218_26635</name>
</gene>
<dbReference type="OrthoDB" id="3830613at2"/>
<organism evidence="3 4">
    <name type="scientific">Streptomyces triticagri</name>
    <dbReference type="NCBI Taxonomy" id="2293568"/>
    <lineage>
        <taxon>Bacteria</taxon>
        <taxon>Bacillati</taxon>
        <taxon>Actinomycetota</taxon>
        <taxon>Actinomycetes</taxon>
        <taxon>Kitasatosporales</taxon>
        <taxon>Streptomycetaceae</taxon>
        <taxon>Streptomyces</taxon>
    </lineage>
</organism>
<accession>A0A372LXV3</accession>
<proteinExistence type="predicted"/>
<name>A0A372LXV3_9ACTN</name>
<evidence type="ECO:0000256" key="1">
    <source>
        <dbReference type="SAM" id="MobiDB-lite"/>
    </source>
</evidence>
<feature type="region of interest" description="Disordered" evidence="1">
    <location>
        <begin position="280"/>
        <end position="341"/>
    </location>
</feature>
<dbReference type="Proteomes" id="UP000263094">
    <property type="component" value="Unassembled WGS sequence"/>
</dbReference>
<feature type="compositionally biased region" description="Low complexity" evidence="1">
    <location>
        <begin position="397"/>
        <end position="407"/>
    </location>
</feature>
<dbReference type="RefSeq" id="WP_128558657.1">
    <property type="nucleotide sequence ID" value="NZ_QUAK01000194.1"/>
</dbReference>
<feature type="region of interest" description="Disordered" evidence="1">
    <location>
        <begin position="387"/>
        <end position="426"/>
    </location>
</feature>
<reference evidence="3 4" key="1">
    <citation type="submission" date="2018-08" db="EMBL/GenBank/DDBJ databases">
        <title>Isolation, diversity and antifungal activity of Actinobacteria from wheat.</title>
        <authorList>
            <person name="Han C."/>
        </authorList>
    </citation>
    <scope>NUCLEOTIDE SEQUENCE [LARGE SCALE GENOMIC DNA]</scope>
    <source>
        <strain evidence="3 4">NEAU-YY421</strain>
    </source>
</reference>
<feature type="compositionally biased region" description="Low complexity" evidence="1">
    <location>
        <begin position="69"/>
        <end position="79"/>
    </location>
</feature>
<evidence type="ECO:0000256" key="2">
    <source>
        <dbReference type="SAM" id="Phobius"/>
    </source>
</evidence>
<evidence type="ECO:0008006" key="5">
    <source>
        <dbReference type="Google" id="ProtNLM"/>
    </source>
</evidence>